<feature type="domain" description="DUF6383" evidence="2">
    <location>
        <begin position="929"/>
        <end position="1003"/>
    </location>
</feature>
<evidence type="ECO:0000256" key="1">
    <source>
        <dbReference type="SAM" id="SignalP"/>
    </source>
</evidence>
<gene>
    <name evidence="3" type="ORF">FSA05_07990</name>
</gene>
<feature type="chain" id="PRO_5022964446" description="DUF6383 domain-containing protein" evidence="1">
    <location>
        <begin position="26"/>
        <end position="1004"/>
    </location>
</feature>
<accession>A0A5C6KKL3</accession>
<comment type="caution">
    <text evidence="3">The sequence shown here is derived from an EMBL/GenBank/DDBJ whole genome shotgun (WGS) entry which is preliminary data.</text>
</comment>
<dbReference type="Pfam" id="PF19910">
    <property type="entry name" value="DUF6383"/>
    <property type="match status" value="1"/>
</dbReference>
<keyword evidence="1" id="KW-0732">Signal</keyword>
<organism evidence="3 4">
    <name type="scientific">Parabacteroides distasonis</name>
    <dbReference type="NCBI Taxonomy" id="823"/>
    <lineage>
        <taxon>Bacteria</taxon>
        <taxon>Pseudomonadati</taxon>
        <taxon>Bacteroidota</taxon>
        <taxon>Bacteroidia</taxon>
        <taxon>Bacteroidales</taxon>
        <taxon>Tannerellaceae</taxon>
        <taxon>Parabacteroides</taxon>
    </lineage>
</organism>
<name>A0A5C6KKL3_PARDI</name>
<dbReference type="AlphaFoldDB" id="A0A5C6KKL3"/>
<dbReference type="Proteomes" id="UP000315827">
    <property type="component" value="Unassembled WGS sequence"/>
</dbReference>
<sequence length="1004" mass="107850">MNKRISTLMTMGLLTAGALFTTVNAQTTKEAADTQFNGSKYYYLANENGGTYSYIGGQSVKKGTAEQYTALNTTAETDKDVVSGDGAYLWAISHVTRNGKSYFTFKNKETGTLLSFATDGTITTTVDAGKANELTWLDANKYIQAGKAIQAVDASHQIGLSGTTWSMNSSGVNIQVFVQNAAPVSVDDLNAALGNGFALSFPAINPQPKENIFDQKIRAYNFAGETWATNLSLPSGTYFAVSAPKGGIVDEATFKASTFIAVDPVNHFGINALKRADGVGFAFKLVSGENLVMTANTSKEQVYAGNAAFTVSEMDNVNKPGEYTLKLSSVRVKKDAAKDDQTTVLDVYVDAITSTGTTYVTTTSKPTTAKCTISTSNMLKASELLSKDAPSVFNVLFVSNEKDVTKPGSSEYGKYLGLKVDASGYELFAQGPDYVNLNAPQNQWVVTKVDGQKFTFTNREVNTYNTSTGAATGLSFTASLRKTDEANVYEVNAESKTFTYAYVANNSYTISNDKDLATVDGLKIKLIPATVTPSAGYADYSDAELAELARLKFTVGSNVLYKDLYLKAKYTGSTPSSVEATQEALDAAEWEIIKFDCSAAESDVAKSDTIYGSTKYAYIVKDEETKTKDVKDIAIVSYAFKLHMDGKAFYLNETRGSYLLIQKDDVEDAPRFIVKENKNGSAYLIKAGTERKYTEIINKDTKGLALDDVDGKLKQESIYTTANEVKASFFVVRDITTPSLPSVLRHASFQALEGGFVAVGEANDAVIAPTSADAENLTFWLDTADTKAYTPSFYISKGVDTTANAPRMFLYNAKDSASYYNPGSASLVTDDSYKLVDRTSIKAIFRPATLVGIDTLSTTVKGKETEVTAKNGLNNFKFQIVLKDATVEGEYIIKSLSSSDYIFNLNGKLGFTNDKSEALVVSVENGIIPTGNESIDSSASSIVVIGNAGSVTIQGAQGETAYVRNLLGMPLAETVVTSDNATIAVPAGIVLVTVGDETVKVVVK</sequence>
<dbReference type="RefSeq" id="WP_146375313.1">
    <property type="nucleotide sequence ID" value="NZ_VOHW01000003.1"/>
</dbReference>
<evidence type="ECO:0000259" key="2">
    <source>
        <dbReference type="Pfam" id="PF19910"/>
    </source>
</evidence>
<protein>
    <recommendedName>
        <fullName evidence="2">DUF6383 domain-containing protein</fullName>
    </recommendedName>
</protein>
<evidence type="ECO:0000313" key="4">
    <source>
        <dbReference type="Proteomes" id="UP000315827"/>
    </source>
</evidence>
<dbReference type="InterPro" id="IPR045963">
    <property type="entry name" value="DUF6383"/>
</dbReference>
<reference evidence="3 4" key="1">
    <citation type="submission" date="2019-07" db="EMBL/GenBank/DDBJ databases">
        <title>Genome sequencing of Parabacteroides distasonis iSURF_7.</title>
        <authorList>
            <person name="Degefu H.N."/>
            <person name="Ruoff K.L."/>
            <person name="Price C.E."/>
            <person name="Valls R.A."/>
            <person name="O'Toole G.A."/>
        </authorList>
    </citation>
    <scope>NUCLEOTIDE SEQUENCE [LARGE SCALE GENOMIC DNA]</scope>
    <source>
        <strain evidence="3 4">CFPLTA003_1B</strain>
    </source>
</reference>
<proteinExistence type="predicted"/>
<feature type="signal peptide" evidence="1">
    <location>
        <begin position="1"/>
        <end position="25"/>
    </location>
</feature>
<dbReference type="EMBL" id="VOHW01000003">
    <property type="protein sequence ID" value="TWV62956.1"/>
    <property type="molecule type" value="Genomic_DNA"/>
</dbReference>
<evidence type="ECO:0000313" key="3">
    <source>
        <dbReference type="EMBL" id="TWV62956.1"/>
    </source>
</evidence>